<dbReference type="PANTHER" id="PTHR34970">
    <property type="entry name" value="ABC TRANSPORTER A FAMILY PROTEIN"/>
    <property type="match status" value="1"/>
</dbReference>
<feature type="non-terminal residue" evidence="3">
    <location>
        <position position="105"/>
    </location>
</feature>
<keyword evidence="1" id="KW-0175">Coiled coil</keyword>
<keyword evidence="2" id="KW-1133">Transmembrane helix</keyword>
<accession>A0A371G1F9</accession>
<dbReference type="OrthoDB" id="1911459at2759"/>
<dbReference type="STRING" id="157652.A0A371G1F9"/>
<evidence type="ECO:0000313" key="4">
    <source>
        <dbReference type="Proteomes" id="UP000257109"/>
    </source>
</evidence>
<dbReference type="Proteomes" id="UP000257109">
    <property type="component" value="Unassembled WGS sequence"/>
</dbReference>
<sequence length="105" mass="11803">MGYVLRVRLASFFAGAATASFAGLYILHRDYKVAHQSFAQQMNDLHQSLESRISSLEKLKQTETSEQISKSNLVIHLNHRVQDATRLFASTQIQSNVISRGSQSH</sequence>
<feature type="non-terminal residue" evidence="3">
    <location>
        <position position="1"/>
    </location>
</feature>
<keyword evidence="4" id="KW-1185">Reference proteome</keyword>
<keyword evidence="2" id="KW-0472">Membrane</keyword>
<gene>
    <name evidence="3" type="ORF">CR513_34560</name>
</gene>
<feature type="coiled-coil region" evidence="1">
    <location>
        <begin position="39"/>
        <end position="66"/>
    </location>
</feature>
<proteinExistence type="predicted"/>
<reference evidence="3" key="1">
    <citation type="submission" date="2018-05" db="EMBL/GenBank/DDBJ databases">
        <title>Draft genome of Mucuna pruriens seed.</title>
        <authorList>
            <person name="Nnadi N.E."/>
            <person name="Vos R."/>
            <person name="Hasami M.H."/>
            <person name="Devisetty U.K."/>
            <person name="Aguiy J.C."/>
        </authorList>
    </citation>
    <scope>NUCLEOTIDE SEQUENCE [LARGE SCALE GENOMIC DNA]</scope>
    <source>
        <strain evidence="3">JCA_2017</strain>
    </source>
</reference>
<dbReference type="AlphaFoldDB" id="A0A371G1F9"/>
<organism evidence="3 4">
    <name type="scientific">Mucuna pruriens</name>
    <name type="common">Velvet bean</name>
    <name type="synonym">Dolichos pruriens</name>
    <dbReference type="NCBI Taxonomy" id="157652"/>
    <lineage>
        <taxon>Eukaryota</taxon>
        <taxon>Viridiplantae</taxon>
        <taxon>Streptophyta</taxon>
        <taxon>Embryophyta</taxon>
        <taxon>Tracheophyta</taxon>
        <taxon>Spermatophyta</taxon>
        <taxon>Magnoliopsida</taxon>
        <taxon>eudicotyledons</taxon>
        <taxon>Gunneridae</taxon>
        <taxon>Pentapetalae</taxon>
        <taxon>rosids</taxon>
        <taxon>fabids</taxon>
        <taxon>Fabales</taxon>
        <taxon>Fabaceae</taxon>
        <taxon>Papilionoideae</taxon>
        <taxon>50 kb inversion clade</taxon>
        <taxon>NPAAA clade</taxon>
        <taxon>indigoferoid/millettioid clade</taxon>
        <taxon>Phaseoleae</taxon>
        <taxon>Mucuna</taxon>
    </lineage>
</organism>
<name>A0A371G1F9_MUCPR</name>
<dbReference type="EMBL" id="QJKJ01007060">
    <property type="protein sequence ID" value="RDX84394.1"/>
    <property type="molecule type" value="Genomic_DNA"/>
</dbReference>
<dbReference type="PANTHER" id="PTHR34970:SF2">
    <property type="entry name" value="ABC TRANSPORTER A FAMILY PROTEIN"/>
    <property type="match status" value="1"/>
</dbReference>
<evidence type="ECO:0000313" key="3">
    <source>
        <dbReference type="EMBL" id="RDX84394.1"/>
    </source>
</evidence>
<evidence type="ECO:0000256" key="1">
    <source>
        <dbReference type="SAM" id="Coils"/>
    </source>
</evidence>
<comment type="caution">
    <text evidence="3">The sequence shown here is derived from an EMBL/GenBank/DDBJ whole genome shotgun (WGS) entry which is preliminary data.</text>
</comment>
<evidence type="ECO:0000256" key="2">
    <source>
        <dbReference type="SAM" id="Phobius"/>
    </source>
</evidence>
<keyword evidence="2" id="KW-0812">Transmembrane</keyword>
<protein>
    <submittedName>
        <fullName evidence="3">Uncharacterized protein</fullName>
    </submittedName>
</protein>
<feature type="transmembrane region" description="Helical" evidence="2">
    <location>
        <begin position="6"/>
        <end position="27"/>
    </location>
</feature>